<dbReference type="Pfam" id="PF11994">
    <property type="entry name" value="DUF3489"/>
    <property type="match status" value="1"/>
</dbReference>
<accession>A0A1G9SK84</accession>
<name>A0A1G9SK84_9BURK</name>
<protein>
    <recommendedName>
        <fullName evidence="3">DUF3489 domain-containing protein</fullName>
    </recommendedName>
</protein>
<dbReference type="RefSeq" id="WP_245703947.1">
    <property type="nucleotide sequence ID" value="NZ_FNHP01000005.1"/>
</dbReference>
<evidence type="ECO:0008006" key="3">
    <source>
        <dbReference type="Google" id="ProtNLM"/>
    </source>
</evidence>
<organism evidence="1 2">
    <name type="scientific">Oryzisolibacter propanilivorax</name>
    <dbReference type="NCBI Taxonomy" id="1527607"/>
    <lineage>
        <taxon>Bacteria</taxon>
        <taxon>Pseudomonadati</taxon>
        <taxon>Pseudomonadota</taxon>
        <taxon>Betaproteobacteria</taxon>
        <taxon>Burkholderiales</taxon>
        <taxon>Comamonadaceae</taxon>
        <taxon>Oryzisolibacter</taxon>
    </lineage>
</organism>
<reference evidence="2" key="1">
    <citation type="submission" date="2016-10" db="EMBL/GenBank/DDBJ databases">
        <authorList>
            <person name="Varghese N."/>
            <person name="Submissions S."/>
        </authorList>
    </citation>
    <scope>NUCLEOTIDE SEQUENCE [LARGE SCALE GENOMIC DNA]</scope>
    <source>
        <strain evidence="2">EPL6</strain>
    </source>
</reference>
<evidence type="ECO:0000313" key="2">
    <source>
        <dbReference type="Proteomes" id="UP000198552"/>
    </source>
</evidence>
<dbReference type="Proteomes" id="UP000198552">
    <property type="component" value="Unassembled WGS sequence"/>
</dbReference>
<dbReference type="STRING" id="1527607.SAMN05428957_1051"/>
<sequence>MARRKGAGHPDNIKGGARKKVLEGMFNRALITPDGEGWCVAAEGYDALGMKRPHVNAKHISKFEAKLDAIIANAEAAQDDTADADPELESAVAQAEASFKTPVKAPRTRDNSKQAEVIRMLQRPEGATIGQICTATGWQAHTVRGTFAGAFKKKLGLTIVSDKPQGGERVYRIA</sequence>
<evidence type="ECO:0000313" key="1">
    <source>
        <dbReference type="EMBL" id="SDM35913.1"/>
    </source>
</evidence>
<dbReference type="InterPro" id="IPR021880">
    <property type="entry name" value="DUF3489"/>
</dbReference>
<proteinExistence type="predicted"/>
<keyword evidence="2" id="KW-1185">Reference proteome</keyword>
<dbReference type="AlphaFoldDB" id="A0A1G9SK84"/>
<gene>
    <name evidence="1" type="ORF">SAMN05428957_1051</name>
</gene>
<dbReference type="EMBL" id="FNHP01000005">
    <property type="protein sequence ID" value="SDM35913.1"/>
    <property type="molecule type" value="Genomic_DNA"/>
</dbReference>